<dbReference type="EMBL" id="JAGFNK010000002">
    <property type="protein sequence ID" value="KAI9513320.1"/>
    <property type="molecule type" value="Genomic_DNA"/>
</dbReference>
<accession>A0ACC0UNN5</accession>
<protein>
    <submittedName>
        <fullName evidence="1">Translation initiation factor eIF 4e-like domain-containing protein</fullName>
    </submittedName>
</protein>
<dbReference type="Proteomes" id="UP001207468">
    <property type="component" value="Unassembled WGS sequence"/>
</dbReference>
<sequence length="267" mass="28808">MASRNALMATPGAIMARHACARTLSVDGTAVLFEAEPIKDIQTPLRHSWNIYHDTKTKAPYTSMTAADASYPALAYSGTYEADLIAIGEFHTIEPMWEDDGNPNGGKWVLTVANNPALLDLCWLELTLALINEEIDEGDEICGAVVSLGSEVDRIQLWTRTKDDIEKLNGIGRKIAKLLLSDAEGIGIEFQYNTEEDRPPPNTFLSRQAEVSPLPSFHTKGGSPVIGPGEVEGSSGAARTAPDDGSALRGWSVGPLGRDRVFAKDDV</sequence>
<proteinExistence type="predicted"/>
<name>A0ACC0UNN5_9AGAM</name>
<evidence type="ECO:0000313" key="2">
    <source>
        <dbReference type="Proteomes" id="UP001207468"/>
    </source>
</evidence>
<organism evidence="1 2">
    <name type="scientific">Russula earlei</name>
    <dbReference type="NCBI Taxonomy" id="71964"/>
    <lineage>
        <taxon>Eukaryota</taxon>
        <taxon>Fungi</taxon>
        <taxon>Dikarya</taxon>
        <taxon>Basidiomycota</taxon>
        <taxon>Agaricomycotina</taxon>
        <taxon>Agaricomycetes</taxon>
        <taxon>Russulales</taxon>
        <taxon>Russulaceae</taxon>
        <taxon>Russula</taxon>
    </lineage>
</organism>
<reference evidence="1" key="1">
    <citation type="submission" date="2021-03" db="EMBL/GenBank/DDBJ databases">
        <title>Evolutionary priming and transition to the ectomycorrhizal habit in an iconic lineage of mushroom-forming fungi: is preadaptation a requirement?</title>
        <authorList>
            <consortium name="DOE Joint Genome Institute"/>
            <person name="Looney B.P."/>
            <person name="Miyauchi S."/>
            <person name="Morin E."/>
            <person name="Drula E."/>
            <person name="Courty P.E."/>
            <person name="Chicoki N."/>
            <person name="Fauchery L."/>
            <person name="Kohler A."/>
            <person name="Kuo A."/>
            <person name="LaButti K."/>
            <person name="Pangilinan J."/>
            <person name="Lipzen A."/>
            <person name="Riley R."/>
            <person name="Andreopoulos W."/>
            <person name="He G."/>
            <person name="Johnson J."/>
            <person name="Barry K.W."/>
            <person name="Grigoriev I.V."/>
            <person name="Nagy L."/>
            <person name="Hibbett D."/>
            <person name="Henrissat B."/>
            <person name="Matheny P.B."/>
            <person name="Labbe J."/>
            <person name="Martin A.F."/>
        </authorList>
    </citation>
    <scope>NUCLEOTIDE SEQUENCE</scope>
    <source>
        <strain evidence="1">BPL698</strain>
    </source>
</reference>
<comment type="caution">
    <text evidence="1">The sequence shown here is derived from an EMBL/GenBank/DDBJ whole genome shotgun (WGS) entry which is preliminary data.</text>
</comment>
<gene>
    <name evidence="1" type="ORF">F5148DRAFT_1318887</name>
</gene>
<keyword evidence="2" id="KW-1185">Reference proteome</keyword>
<evidence type="ECO:0000313" key="1">
    <source>
        <dbReference type="EMBL" id="KAI9513320.1"/>
    </source>
</evidence>